<dbReference type="Gene3D" id="3.90.850.10">
    <property type="entry name" value="Fumarylacetoacetase-like, C-terminal domain"/>
    <property type="match status" value="1"/>
</dbReference>
<reference evidence="4" key="1">
    <citation type="submission" date="2023-12" db="EMBL/GenBank/DDBJ databases">
        <title>Fervidustalea candida gen. nov., sp. nov., a novel member of the family Paenibacillaceae isolated from a geothermal area.</title>
        <authorList>
            <person name="Li W.-J."/>
            <person name="Jiao J.-Y."/>
            <person name="Chen Y."/>
        </authorList>
    </citation>
    <scope>NUCLEOTIDE SEQUENCE</scope>
    <source>
        <strain evidence="4">SYSU GA230002</strain>
    </source>
</reference>
<evidence type="ECO:0000256" key="1">
    <source>
        <dbReference type="ARBA" id="ARBA00010211"/>
    </source>
</evidence>
<sequence length="302" mass="33239">MKIAALNKDGKSVLGVHIESGIIDIEQALKAVPASHDVPVDVEQFIHGGPTARAALREYVDQLLSEQDIAQQADFMVDESEVSFGPCVANPQKIICVGLNYRQHAIETGSAIPTVPILFNKFANALAAHREEVVLPDVSNKIDYEAELAIVIGREAKNVSKQEALNYVLGYCNSNDLSARDLQMKTPQWMLGKTCDQFCPIGPYLVTTDEIPNPNGLKIRSIVNGEVRQDSNTADMIFYCDEIISYISQHMTLMPGDIILTGTPEGVVMGYPPEKQVYLQDGDVVTIEIEHLGKLTNRMVKK</sequence>
<evidence type="ECO:0000259" key="3">
    <source>
        <dbReference type="Pfam" id="PF01557"/>
    </source>
</evidence>
<accession>A0ABU5ZQH8</accession>
<dbReference type="InterPro" id="IPR051121">
    <property type="entry name" value="FAH"/>
</dbReference>
<name>A0ABU5ZQH8_9BACL</name>
<proteinExistence type="inferred from homology"/>
<dbReference type="PANTHER" id="PTHR42796:SF4">
    <property type="entry name" value="FUMARYLACETOACETATE HYDROLASE DOMAIN-CONTAINING PROTEIN 2A"/>
    <property type="match status" value="1"/>
</dbReference>
<evidence type="ECO:0000256" key="2">
    <source>
        <dbReference type="ARBA" id="ARBA00022723"/>
    </source>
</evidence>
<keyword evidence="5" id="KW-1185">Reference proteome</keyword>
<dbReference type="InterPro" id="IPR036663">
    <property type="entry name" value="Fumarylacetoacetase_C_sf"/>
</dbReference>
<feature type="domain" description="Fumarylacetoacetase-like C-terminal" evidence="3">
    <location>
        <begin position="93"/>
        <end position="299"/>
    </location>
</feature>
<dbReference type="EMBL" id="JAYJLD010000051">
    <property type="protein sequence ID" value="MEB3103806.1"/>
    <property type="molecule type" value="Genomic_DNA"/>
</dbReference>
<dbReference type="GO" id="GO:0016787">
    <property type="term" value="F:hydrolase activity"/>
    <property type="evidence" value="ECO:0007669"/>
    <property type="project" value="UniProtKB-KW"/>
</dbReference>
<protein>
    <submittedName>
        <fullName evidence="4">Fumarylacetoacetate hydrolase family protein</fullName>
    </submittedName>
</protein>
<dbReference type="Proteomes" id="UP001310386">
    <property type="component" value="Unassembled WGS sequence"/>
</dbReference>
<organism evidence="4 5">
    <name type="scientific">Ferviditalea candida</name>
    <dbReference type="NCBI Taxonomy" id="3108399"/>
    <lineage>
        <taxon>Bacteria</taxon>
        <taxon>Bacillati</taxon>
        <taxon>Bacillota</taxon>
        <taxon>Bacilli</taxon>
        <taxon>Bacillales</taxon>
        <taxon>Paenibacillaceae</taxon>
        <taxon>Ferviditalea</taxon>
    </lineage>
</organism>
<comment type="caution">
    <text evidence="4">The sequence shown here is derived from an EMBL/GenBank/DDBJ whole genome shotgun (WGS) entry which is preliminary data.</text>
</comment>
<dbReference type="PANTHER" id="PTHR42796">
    <property type="entry name" value="FUMARYLACETOACETATE HYDROLASE DOMAIN-CONTAINING PROTEIN 2A-RELATED"/>
    <property type="match status" value="1"/>
</dbReference>
<gene>
    <name evidence="4" type="ORF">VF724_19500</name>
</gene>
<comment type="similarity">
    <text evidence="1">Belongs to the FAH family.</text>
</comment>
<keyword evidence="2" id="KW-0479">Metal-binding</keyword>
<dbReference type="Pfam" id="PF01557">
    <property type="entry name" value="FAA_hydrolase"/>
    <property type="match status" value="1"/>
</dbReference>
<dbReference type="SUPFAM" id="SSF56529">
    <property type="entry name" value="FAH"/>
    <property type="match status" value="1"/>
</dbReference>
<keyword evidence="4" id="KW-0378">Hydrolase</keyword>
<dbReference type="InterPro" id="IPR011234">
    <property type="entry name" value="Fumarylacetoacetase-like_C"/>
</dbReference>
<dbReference type="RefSeq" id="WP_371755934.1">
    <property type="nucleotide sequence ID" value="NZ_JAYJLD010000051.1"/>
</dbReference>
<evidence type="ECO:0000313" key="5">
    <source>
        <dbReference type="Proteomes" id="UP001310386"/>
    </source>
</evidence>
<evidence type="ECO:0000313" key="4">
    <source>
        <dbReference type="EMBL" id="MEB3103806.1"/>
    </source>
</evidence>